<feature type="binding site" evidence="11">
    <location>
        <position position="190"/>
    </location>
    <ligand>
        <name>NADP(+)</name>
        <dbReference type="ChEBI" id="CHEBI:58349"/>
    </ligand>
</feature>
<evidence type="ECO:0000256" key="7">
    <source>
        <dbReference type="ARBA" id="ARBA00023002"/>
    </source>
</evidence>
<keyword evidence="9 12" id="KW-0275">Fatty acid biosynthesis</keyword>
<evidence type="ECO:0000256" key="8">
    <source>
        <dbReference type="ARBA" id="ARBA00023098"/>
    </source>
</evidence>
<comment type="catalytic activity">
    <reaction evidence="12">
        <text>a (3R)-hydroxyacyl-[ACP] + NADP(+) = a 3-oxoacyl-[ACP] + NADPH + H(+)</text>
        <dbReference type="Rhea" id="RHEA:17397"/>
        <dbReference type="Rhea" id="RHEA-COMP:9916"/>
        <dbReference type="Rhea" id="RHEA-COMP:9945"/>
        <dbReference type="ChEBI" id="CHEBI:15378"/>
        <dbReference type="ChEBI" id="CHEBI:57783"/>
        <dbReference type="ChEBI" id="CHEBI:58349"/>
        <dbReference type="ChEBI" id="CHEBI:78776"/>
        <dbReference type="ChEBI" id="CHEBI:78827"/>
        <dbReference type="EC" id="1.1.1.100"/>
    </reaction>
</comment>
<name>A0A2Z2NY39_9GAMM</name>
<protein>
    <recommendedName>
        <fullName evidence="12">3-oxoacyl-[acyl-carrier-protein] reductase</fullName>
        <ecNumber evidence="12">1.1.1.100</ecNumber>
    </recommendedName>
</protein>
<evidence type="ECO:0000256" key="2">
    <source>
        <dbReference type="ARBA" id="ARBA00005194"/>
    </source>
</evidence>
<dbReference type="InterPro" id="IPR036291">
    <property type="entry name" value="NAD(P)-bd_dom_sf"/>
</dbReference>
<organism evidence="14 15">
    <name type="scientific">Granulosicoccus antarcticus IMCC3135</name>
    <dbReference type="NCBI Taxonomy" id="1192854"/>
    <lineage>
        <taxon>Bacteria</taxon>
        <taxon>Pseudomonadati</taxon>
        <taxon>Pseudomonadota</taxon>
        <taxon>Gammaproteobacteria</taxon>
        <taxon>Chromatiales</taxon>
        <taxon>Granulosicoccaceae</taxon>
        <taxon>Granulosicoccus</taxon>
    </lineage>
</organism>
<dbReference type="NCBIfam" id="NF005559">
    <property type="entry name" value="PRK07231.1"/>
    <property type="match status" value="1"/>
</dbReference>
<dbReference type="CDD" id="cd05333">
    <property type="entry name" value="BKR_SDR_c"/>
    <property type="match status" value="1"/>
</dbReference>
<dbReference type="GO" id="GO:0051287">
    <property type="term" value="F:NAD binding"/>
    <property type="evidence" value="ECO:0007669"/>
    <property type="project" value="UniProtKB-UniRule"/>
</dbReference>
<dbReference type="PANTHER" id="PTHR42879">
    <property type="entry name" value="3-OXOACYL-(ACYL-CARRIER-PROTEIN) REDUCTASE"/>
    <property type="match status" value="1"/>
</dbReference>
<gene>
    <name evidence="14" type="primary">fabG_7</name>
    <name evidence="14" type="ORF">IMCC3135_24010</name>
</gene>
<dbReference type="NCBIfam" id="NF004197">
    <property type="entry name" value="PRK05653.1-1"/>
    <property type="match status" value="1"/>
</dbReference>
<evidence type="ECO:0000256" key="5">
    <source>
        <dbReference type="ARBA" id="ARBA00022832"/>
    </source>
</evidence>
<dbReference type="FunFam" id="3.40.50.720:FF:000037">
    <property type="entry name" value="3-oxoacyl-[acyl-carrier-protein] reductase FabG"/>
    <property type="match status" value="1"/>
</dbReference>
<dbReference type="EC" id="1.1.1.100" evidence="12"/>
<dbReference type="SMART" id="SM00822">
    <property type="entry name" value="PKS_KR"/>
    <property type="match status" value="1"/>
</dbReference>
<evidence type="ECO:0000256" key="12">
    <source>
        <dbReference type="RuleBase" id="RU366074"/>
    </source>
</evidence>
<dbReference type="KEGG" id="gai:IMCC3135_24010"/>
<keyword evidence="15" id="KW-1185">Reference proteome</keyword>
<keyword evidence="6 11" id="KW-0521">NADP</keyword>
<feature type="domain" description="Ketoreductase" evidence="13">
    <location>
        <begin position="9"/>
        <end position="188"/>
    </location>
</feature>
<reference evidence="14 15" key="1">
    <citation type="submission" date="2016-12" db="EMBL/GenBank/DDBJ databases">
        <authorList>
            <person name="Song W.-J."/>
            <person name="Kurnit D.M."/>
        </authorList>
    </citation>
    <scope>NUCLEOTIDE SEQUENCE [LARGE SCALE GENOMIC DNA]</scope>
    <source>
        <strain evidence="14 15">IMCC3135</strain>
    </source>
</reference>
<dbReference type="EMBL" id="CP018632">
    <property type="protein sequence ID" value="ASJ74871.1"/>
    <property type="molecule type" value="Genomic_DNA"/>
</dbReference>
<dbReference type="NCBIfam" id="TIGR01830">
    <property type="entry name" value="3oxo_ACP_reduc"/>
    <property type="match status" value="1"/>
</dbReference>
<proteinExistence type="inferred from homology"/>
<feature type="binding site" evidence="11">
    <location>
        <position position="40"/>
    </location>
    <ligand>
        <name>NADP(+)</name>
        <dbReference type="ChEBI" id="CHEBI:58349"/>
    </ligand>
</feature>
<dbReference type="InterPro" id="IPR002347">
    <property type="entry name" value="SDR_fam"/>
</dbReference>
<feature type="binding site" evidence="11">
    <location>
        <begin position="65"/>
        <end position="66"/>
    </location>
    <ligand>
        <name>NADP(+)</name>
        <dbReference type="ChEBI" id="CHEBI:58349"/>
    </ligand>
</feature>
<dbReference type="Proteomes" id="UP000250079">
    <property type="component" value="Chromosome"/>
</dbReference>
<dbReference type="InterPro" id="IPR050259">
    <property type="entry name" value="SDR"/>
</dbReference>
<dbReference type="AlphaFoldDB" id="A0A2Z2NY39"/>
<dbReference type="NCBIfam" id="NF009466">
    <property type="entry name" value="PRK12826.1-2"/>
    <property type="match status" value="1"/>
</dbReference>
<dbReference type="GO" id="GO:0030497">
    <property type="term" value="P:fatty acid elongation"/>
    <property type="evidence" value="ECO:0007669"/>
    <property type="project" value="UniProtKB-ARBA"/>
</dbReference>
<dbReference type="GO" id="GO:0004316">
    <property type="term" value="F:3-oxoacyl-[acyl-carrier-protein] reductase (NADPH) activity"/>
    <property type="evidence" value="ECO:0007669"/>
    <property type="project" value="UniProtKB-UniRule"/>
</dbReference>
<dbReference type="Pfam" id="PF13561">
    <property type="entry name" value="adh_short_C2"/>
    <property type="match status" value="1"/>
</dbReference>
<comment type="pathway">
    <text evidence="2 12">Lipid metabolism; fatty acid biosynthesis.</text>
</comment>
<evidence type="ECO:0000256" key="6">
    <source>
        <dbReference type="ARBA" id="ARBA00022857"/>
    </source>
</evidence>
<keyword evidence="4 12" id="KW-0444">Lipid biosynthesis</keyword>
<dbReference type="UniPathway" id="UPA00094"/>
<feature type="active site" description="Proton acceptor" evidence="10">
    <location>
        <position position="157"/>
    </location>
</feature>
<accession>A0A2Z2NY39</accession>
<evidence type="ECO:0000259" key="13">
    <source>
        <dbReference type="SMART" id="SM00822"/>
    </source>
</evidence>
<comment type="subunit">
    <text evidence="12">Homotetramer.</text>
</comment>
<comment type="function">
    <text evidence="1 12">Catalyzes the NADPH-dependent reduction of beta-ketoacyl-ACP substrates to beta-hydroxyacyl-ACP products, the first reductive step in the elongation cycle of fatty acid biosynthesis.</text>
</comment>
<evidence type="ECO:0000256" key="10">
    <source>
        <dbReference type="PIRSR" id="PIRSR611284-1"/>
    </source>
</evidence>
<evidence type="ECO:0000313" key="14">
    <source>
        <dbReference type="EMBL" id="ASJ74871.1"/>
    </source>
</evidence>
<feature type="binding site" evidence="11">
    <location>
        <position position="92"/>
    </location>
    <ligand>
        <name>NADP(+)</name>
        <dbReference type="ChEBI" id="CHEBI:58349"/>
    </ligand>
</feature>
<evidence type="ECO:0000256" key="1">
    <source>
        <dbReference type="ARBA" id="ARBA00002607"/>
    </source>
</evidence>
<keyword evidence="7 12" id="KW-0560">Oxidoreductase</keyword>
<dbReference type="PANTHER" id="PTHR42879:SF2">
    <property type="entry name" value="3-OXOACYL-[ACYL-CARRIER-PROTEIN] REDUCTASE FABG"/>
    <property type="match status" value="1"/>
</dbReference>
<feature type="binding site" evidence="11">
    <location>
        <begin position="157"/>
        <end position="161"/>
    </location>
    <ligand>
        <name>NADP(+)</name>
        <dbReference type="ChEBI" id="CHEBI:58349"/>
    </ligand>
</feature>
<keyword evidence="8 12" id="KW-0443">Lipid metabolism</keyword>
<evidence type="ECO:0000256" key="3">
    <source>
        <dbReference type="ARBA" id="ARBA00006484"/>
    </source>
</evidence>
<evidence type="ECO:0000256" key="9">
    <source>
        <dbReference type="ARBA" id="ARBA00023160"/>
    </source>
</evidence>
<dbReference type="PRINTS" id="PR00081">
    <property type="entry name" value="GDHRDH"/>
</dbReference>
<evidence type="ECO:0000256" key="4">
    <source>
        <dbReference type="ARBA" id="ARBA00022516"/>
    </source>
</evidence>
<dbReference type="InterPro" id="IPR057326">
    <property type="entry name" value="KR_dom"/>
</dbReference>
<evidence type="ECO:0000256" key="11">
    <source>
        <dbReference type="PIRSR" id="PIRSR611284-2"/>
    </source>
</evidence>
<dbReference type="InterPro" id="IPR020904">
    <property type="entry name" value="Sc_DH/Rdtase_CS"/>
</dbReference>
<comment type="similarity">
    <text evidence="3 12">Belongs to the short-chain dehydrogenases/reductases (SDR) family.</text>
</comment>
<dbReference type="Gene3D" id="3.40.50.720">
    <property type="entry name" value="NAD(P)-binding Rossmann-like Domain"/>
    <property type="match status" value="1"/>
</dbReference>
<evidence type="ECO:0000313" key="15">
    <source>
        <dbReference type="Proteomes" id="UP000250079"/>
    </source>
</evidence>
<keyword evidence="5 12" id="KW-0276">Fatty acid metabolism</keyword>
<dbReference type="OrthoDB" id="9804774at2"/>
<dbReference type="RefSeq" id="WP_088919845.1">
    <property type="nucleotide sequence ID" value="NZ_CP018632.1"/>
</dbReference>
<dbReference type="SUPFAM" id="SSF51735">
    <property type="entry name" value="NAD(P)-binding Rossmann-fold domains"/>
    <property type="match status" value="1"/>
</dbReference>
<dbReference type="PROSITE" id="PS00061">
    <property type="entry name" value="ADH_SHORT"/>
    <property type="match status" value="1"/>
</dbReference>
<sequence length="250" mass="25841">MTESTLENQIALVTGASRGIGAAISDLLGAHGATVIGTATSEKGAAAISARFEQAGIKGTGLCLNVTDAAQTEEAISQIGTNYGPVSILVNNAGITRDNLFMRMKDSEWDEVIATNLTSVYRLCRLVIKPMVKARGGRIINISSVVGITGNAGQVNYAASKAGVLGMTKSLARELGSRSITINAVAPGFIESDMTNALSEDQKEKIKGEIALGRLGTPSDIAQTCLFLASPAASYITGQTISVNGGMVMT</sequence>
<feature type="binding site" evidence="11">
    <location>
        <begin position="15"/>
        <end position="18"/>
    </location>
    <ligand>
        <name>NADP(+)</name>
        <dbReference type="ChEBI" id="CHEBI:58349"/>
    </ligand>
</feature>
<dbReference type="InterPro" id="IPR011284">
    <property type="entry name" value="3oxo_ACP_reduc"/>
</dbReference>
<dbReference type="PRINTS" id="PR00080">
    <property type="entry name" value="SDRFAMILY"/>
</dbReference>